<dbReference type="OrthoDB" id="1904574at2759"/>
<evidence type="ECO:0000256" key="5">
    <source>
        <dbReference type="ARBA" id="ARBA00022729"/>
    </source>
</evidence>
<reference evidence="8" key="1">
    <citation type="journal article" date="2020" name="Nat. Commun.">
        <title>Genome sequence of the cluster root forming white lupin.</title>
        <authorList>
            <person name="Hufnagel B."/>
            <person name="Marques A."/>
            <person name="Soriano A."/>
            <person name="Marques L."/>
            <person name="Divol F."/>
            <person name="Doumas P."/>
            <person name="Sallet E."/>
            <person name="Mancinotti D."/>
            <person name="Carrere S."/>
            <person name="Marande W."/>
            <person name="Arribat S."/>
            <person name="Keller J."/>
            <person name="Huneau C."/>
            <person name="Blein T."/>
            <person name="Aime D."/>
            <person name="Laguerre M."/>
            <person name="Taylor J."/>
            <person name="Schubert V."/>
            <person name="Nelson M."/>
            <person name="Geu-Flores F."/>
            <person name="Crespi M."/>
            <person name="Gallardo-Guerrero K."/>
            <person name="Delaux P.-M."/>
            <person name="Salse J."/>
            <person name="Berges H."/>
            <person name="Guyot R."/>
            <person name="Gouzy J."/>
            <person name="Peret B."/>
        </authorList>
    </citation>
    <scope>NUCLEOTIDE SEQUENCE [LARGE SCALE GENOMIC DNA]</scope>
    <source>
        <strain evidence="8">cv. Amiga</strain>
    </source>
</reference>
<dbReference type="Pfam" id="PF05938">
    <property type="entry name" value="Self-incomp_S1"/>
    <property type="match status" value="1"/>
</dbReference>
<evidence type="ECO:0000256" key="1">
    <source>
        <dbReference type="ARBA" id="ARBA00004613"/>
    </source>
</evidence>
<evidence type="ECO:0000256" key="6">
    <source>
        <dbReference type="SAM" id="SignalP"/>
    </source>
</evidence>
<proteinExistence type="inferred from homology"/>
<dbReference type="EMBL" id="WOCE01000011">
    <property type="protein sequence ID" value="KAE9603871.1"/>
    <property type="molecule type" value="Genomic_DNA"/>
</dbReference>
<keyword evidence="4" id="KW-0964">Secreted</keyword>
<comment type="caution">
    <text evidence="7">The sequence shown here is derived from an EMBL/GenBank/DDBJ whole genome shotgun (WGS) entry which is preliminary data.</text>
</comment>
<dbReference type="InterPro" id="IPR010264">
    <property type="entry name" value="Self-incomp_S1"/>
</dbReference>
<evidence type="ECO:0000313" key="7">
    <source>
        <dbReference type="EMBL" id="KAE9603871.1"/>
    </source>
</evidence>
<comment type="similarity">
    <text evidence="2">Belongs to the plant self-incompatibility (S1) protein family.</text>
</comment>
<comment type="subcellular location">
    <subcellularLocation>
        <location evidence="1">Secreted</location>
    </subcellularLocation>
</comment>
<dbReference type="Proteomes" id="UP000447434">
    <property type="component" value="Chromosome 11"/>
</dbReference>
<feature type="chain" id="PRO_5025372142" evidence="6">
    <location>
        <begin position="18"/>
        <end position="106"/>
    </location>
</feature>
<organism evidence="7 8">
    <name type="scientific">Lupinus albus</name>
    <name type="common">White lupine</name>
    <name type="synonym">Lupinus termis</name>
    <dbReference type="NCBI Taxonomy" id="3870"/>
    <lineage>
        <taxon>Eukaryota</taxon>
        <taxon>Viridiplantae</taxon>
        <taxon>Streptophyta</taxon>
        <taxon>Embryophyta</taxon>
        <taxon>Tracheophyta</taxon>
        <taxon>Spermatophyta</taxon>
        <taxon>Magnoliopsida</taxon>
        <taxon>eudicotyledons</taxon>
        <taxon>Gunneridae</taxon>
        <taxon>Pentapetalae</taxon>
        <taxon>rosids</taxon>
        <taxon>fabids</taxon>
        <taxon>Fabales</taxon>
        <taxon>Fabaceae</taxon>
        <taxon>Papilionoideae</taxon>
        <taxon>50 kb inversion clade</taxon>
        <taxon>genistoids sensu lato</taxon>
        <taxon>core genistoids</taxon>
        <taxon>Genisteae</taxon>
        <taxon>Lupinus</taxon>
    </lineage>
</organism>
<name>A0A6A4PQG6_LUPAL</name>
<sequence>MILTILFTLRLEASVDTVVEIVNQLDKPLVLSSLTQKNESLAIKMKDTVLTVHCQSKDDDLGVHNISLNSKYTFQFLVEHYSFAVLSGHKNHTFTTWTFITLFFKE</sequence>
<evidence type="ECO:0000256" key="4">
    <source>
        <dbReference type="ARBA" id="ARBA00022525"/>
    </source>
</evidence>
<gene>
    <name evidence="7" type="ORF">Lalb_Chr11g0065381</name>
</gene>
<keyword evidence="3" id="KW-0713">Self-incompatibility</keyword>
<dbReference type="GO" id="GO:0060320">
    <property type="term" value="P:rejection of self pollen"/>
    <property type="evidence" value="ECO:0007669"/>
    <property type="project" value="UniProtKB-KW"/>
</dbReference>
<dbReference type="GO" id="GO:0005576">
    <property type="term" value="C:extracellular region"/>
    <property type="evidence" value="ECO:0007669"/>
    <property type="project" value="UniProtKB-SubCell"/>
</dbReference>
<accession>A0A6A4PQG6</accession>
<feature type="signal peptide" evidence="6">
    <location>
        <begin position="1"/>
        <end position="17"/>
    </location>
</feature>
<keyword evidence="8" id="KW-1185">Reference proteome</keyword>
<keyword evidence="5 6" id="KW-0732">Signal</keyword>
<evidence type="ECO:0000313" key="8">
    <source>
        <dbReference type="Proteomes" id="UP000447434"/>
    </source>
</evidence>
<evidence type="ECO:0000256" key="3">
    <source>
        <dbReference type="ARBA" id="ARBA00022471"/>
    </source>
</evidence>
<protein>
    <submittedName>
        <fullName evidence="7">Uncharacterized protein</fullName>
    </submittedName>
</protein>
<evidence type="ECO:0000256" key="2">
    <source>
        <dbReference type="ARBA" id="ARBA00005581"/>
    </source>
</evidence>
<dbReference type="AlphaFoldDB" id="A0A6A4PQG6"/>